<evidence type="ECO:0008006" key="4">
    <source>
        <dbReference type="Google" id="ProtNLM"/>
    </source>
</evidence>
<dbReference type="KEGG" id="spap:H3Z74_21215"/>
<dbReference type="RefSeq" id="WP_187761488.1">
    <property type="nucleotide sequence ID" value="NZ_CP061038.1"/>
</dbReference>
<keyword evidence="1" id="KW-0732">Signal</keyword>
<feature type="chain" id="PRO_5028842139" description="TonB C-terminal domain-containing protein" evidence="1">
    <location>
        <begin position="22"/>
        <end position="134"/>
    </location>
</feature>
<feature type="signal peptide" evidence="1">
    <location>
        <begin position="1"/>
        <end position="21"/>
    </location>
</feature>
<evidence type="ECO:0000313" key="3">
    <source>
        <dbReference type="Proteomes" id="UP000516148"/>
    </source>
</evidence>
<dbReference type="Proteomes" id="UP000516148">
    <property type="component" value="Chromosome"/>
</dbReference>
<evidence type="ECO:0000313" key="2">
    <source>
        <dbReference type="EMBL" id="QNQ09165.1"/>
    </source>
</evidence>
<gene>
    <name evidence="2" type="ORF">H3Z74_21215</name>
</gene>
<protein>
    <recommendedName>
        <fullName evidence="4">TonB C-terminal domain-containing protein</fullName>
    </recommendedName>
</protein>
<dbReference type="EMBL" id="CP061038">
    <property type="protein sequence ID" value="QNQ09165.1"/>
    <property type="molecule type" value="Genomic_DNA"/>
</dbReference>
<organism evidence="2 3">
    <name type="scientific">Sphingomonas alpina</name>
    <dbReference type="NCBI Taxonomy" id="653931"/>
    <lineage>
        <taxon>Bacteria</taxon>
        <taxon>Pseudomonadati</taxon>
        <taxon>Pseudomonadota</taxon>
        <taxon>Alphaproteobacteria</taxon>
        <taxon>Sphingomonadales</taxon>
        <taxon>Sphingomonadaceae</taxon>
        <taxon>Sphingomonas</taxon>
    </lineage>
</organism>
<keyword evidence="3" id="KW-1185">Reference proteome</keyword>
<sequence length="134" mass="14558">MKLLLMPILVAAIPVASPSAAGPPGCADVVDGARIRVQKRPFDQDIPDRDRFGYPDARTMITCRIVAGGRLTDCRTPLTDKRGPWLVKQLRLWKALGKKSGGCPLIGRRVRFNFRLEMSDKEADGGVPGHPPGG</sequence>
<dbReference type="AlphaFoldDB" id="A0A7H0LHL2"/>
<accession>A0A7H0LHL2</accession>
<reference evidence="2 3" key="1">
    <citation type="submission" date="2020-09" db="EMBL/GenBank/DDBJ databases">
        <title>Sphingomonas sp., a new species isolated from pork steak.</title>
        <authorList>
            <person name="Heidler von Heilborn D."/>
        </authorList>
    </citation>
    <scope>NUCLEOTIDE SEQUENCE [LARGE SCALE GENOMIC DNA]</scope>
    <source>
        <strain evidence="3">S8-3T</strain>
    </source>
</reference>
<proteinExistence type="predicted"/>
<name>A0A7H0LHL2_9SPHN</name>
<evidence type="ECO:0000256" key="1">
    <source>
        <dbReference type="SAM" id="SignalP"/>
    </source>
</evidence>